<comment type="caution">
    <text evidence="1">The sequence shown here is derived from an EMBL/GenBank/DDBJ whole genome shotgun (WGS) entry which is preliminary data.</text>
</comment>
<accession>A0A8J7KC46</accession>
<organism evidence="1 2">
    <name type="scientific">Chitinilyticum piscinae</name>
    <dbReference type="NCBI Taxonomy" id="2866724"/>
    <lineage>
        <taxon>Bacteria</taxon>
        <taxon>Pseudomonadati</taxon>
        <taxon>Pseudomonadota</taxon>
        <taxon>Betaproteobacteria</taxon>
        <taxon>Neisseriales</taxon>
        <taxon>Chitinibacteraceae</taxon>
        <taxon>Chitinilyticum</taxon>
    </lineage>
</organism>
<proteinExistence type="predicted"/>
<dbReference type="AlphaFoldDB" id="A0A8J7KC46"/>
<keyword evidence="2" id="KW-1185">Reference proteome</keyword>
<name>A0A8J7KC46_9NEIS</name>
<protein>
    <submittedName>
        <fullName evidence="1">Uncharacterized protein</fullName>
    </submittedName>
</protein>
<reference evidence="1 2" key="1">
    <citation type="submission" date="2020-10" db="EMBL/GenBank/DDBJ databases">
        <title>The genome sequence of Chitinilyticum litopenaei 4Y14.</title>
        <authorList>
            <person name="Liu Y."/>
        </authorList>
    </citation>
    <scope>NUCLEOTIDE SEQUENCE [LARGE SCALE GENOMIC DNA]</scope>
    <source>
        <strain evidence="1 2">4Y14</strain>
    </source>
</reference>
<sequence>MLSRLFAGLSGFTHQPLHFVTASLMAFASQHSDQAATAHAKGTADQLDGFMLS</sequence>
<evidence type="ECO:0000313" key="2">
    <source>
        <dbReference type="Proteomes" id="UP000604481"/>
    </source>
</evidence>
<dbReference type="Proteomes" id="UP000604481">
    <property type="component" value="Unassembled WGS sequence"/>
</dbReference>
<gene>
    <name evidence="1" type="ORF">INR99_16640</name>
</gene>
<evidence type="ECO:0000313" key="1">
    <source>
        <dbReference type="EMBL" id="MBE9610954.1"/>
    </source>
</evidence>
<dbReference type="EMBL" id="JADFUA010000016">
    <property type="protein sequence ID" value="MBE9610954.1"/>
    <property type="molecule type" value="Genomic_DNA"/>
</dbReference>